<dbReference type="Gramene" id="Pp3c7_18530V3.1">
    <property type="protein sequence ID" value="Pp3c7_18530V3.1"/>
    <property type="gene ID" value="Pp3c7_18530"/>
</dbReference>
<dbReference type="InterPro" id="IPR016177">
    <property type="entry name" value="DNA-bd_dom_sf"/>
</dbReference>
<dbReference type="GO" id="GO:0005634">
    <property type="term" value="C:nucleus"/>
    <property type="evidence" value="ECO:0007669"/>
    <property type="project" value="UniProtKB-SubCell"/>
</dbReference>
<feature type="region of interest" description="Disordered" evidence="6">
    <location>
        <begin position="497"/>
        <end position="539"/>
    </location>
</feature>
<feature type="compositionally biased region" description="Low complexity" evidence="6">
    <location>
        <begin position="1363"/>
        <end position="1376"/>
    </location>
</feature>
<reference evidence="8 10" key="1">
    <citation type="journal article" date="2008" name="Science">
        <title>The Physcomitrella genome reveals evolutionary insights into the conquest of land by plants.</title>
        <authorList>
            <person name="Rensing S."/>
            <person name="Lang D."/>
            <person name="Zimmer A."/>
            <person name="Terry A."/>
            <person name="Salamov A."/>
            <person name="Shapiro H."/>
            <person name="Nishiyama T."/>
            <person name="Perroud P.-F."/>
            <person name="Lindquist E."/>
            <person name="Kamisugi Y."/>
            <person name="Tanahashi T."/>
            <person name="Sakakibara K."/>
            <person name="Fujita T."/>
            <person name="Oishi K."/>
            <person name="Shin-I T."/>
            <person name="Kuroki Y."/>
            <person name="Toyoda A."/>
            <person name="Suzuki Y."/>
            <person name="Hashimoto A."/>
            <person name="Yamaguchi K."/>
            <person name="Sugano A."/>
            <person name="Kohara Y."/>
            <person name="Fujiyama A."/>
            <person name="Anterola A."/>
            <person name="Aoki S."/>
            <person name="Ashton N."/>
            <person name="Barbazuk W.B."/>
            <person name="Barker E."/>
            <person name="Bennetzen J."/>
            <person name="Bezanilla M."/>
            <person name="Blankenship R."/>
            <person name="Cho S.H."/>
            <person name="Dutcher S."/>
            <person name="Estelle M."/>
            <person name="Fawcett J.A."/>
            <person name="Gundlach H."/>
            <person name="Hanada K."/>
            <person name="Heyl A."/>
            <person name="Hicks K.A."/>
            <person name="Hugh J."/>
            <person name="Lohr M."/>
            <person name="Mayer K."/>
            <person name="Melkozernov A."/>
            <person name="Murata T."/>
            <person name="Nelson D."/>
            <person name="Pils B."/>
            <person name="Prigge M."/>
            <person name="Reiss B."/>
            <person name="Renner T."/>
            <person name="Rombauts S."/>
            <person name="Rushton P."/>
            <person name="Sanderfoot A."/>
            <person name="Schween G."/>
            <person name="Shiu S.-H."/>
            <person name="Stueber K."/>
            <person name="Theodoulou F.L."/>
            <person name="Tu H."/>
            <person name="Van de Peer Y."/>
            <person name="Verrier P.J."/>
            <person name="Waters E."/>
            <person name="Wood A."/>
            <person name="Yang L."/>
            <person name="Cove D."/>
            <person name="Cuming A."/>
            <person name="Hasebe M."/>
            <person name="Lucas S."/>
            <person name="Mishler D.B."/>
            <person name="Reski R."/>
            <person name="Grigoriev I."/>
            <person name="Quatrano R.S."/>
            <person name="Boore J.L."/>
        </authorList>
    </citation>
    <scope>NUCLEOTIDE SEQUENCE [LARGE SCALE GENOMIC DNA]</scope>
    <source>
        <strain evidence="9 10">cv. Gransden 2004</strain>
    </source>
</reference>
<dbReference type="InterPro" id="IPR025927">
    <property type="entry name" value="Znf_KANL2-like"/>
</dbReference>
<dbReference type="GeneID" id="112285068"/>
<dbReference type="PANTHER" id="PTHR31677">
    <property type="entry name" value="AP2 DOMAIN CLASS TRANSCRIPTION FACTOR"/>
    <property type="match status" value="1"/>
</dbReference>
<feature type="domain" description="AP2/ERF" evidence="7">
    <location>
        <begin position="1385"/>
        <end position="1442"/>
    </location>
</feature>
<keyword evidence="4" id="KW-0804">Transcription</keyword>
<feature type="region of interest" description="Disordered" evidence="6">
    <location>
        <begin position="1498"/>
        <end position="1564"/>
    </location>
</feature>
<feature type="compositionally biased region" description="Basic and acidic residues" evidence="6">
    <location>
        <begin position="1877"/>
        <end position="1896"/>
    </location>
</feature>
<feature type="region of interest" description="Disordered" evidence="6">
    <location>
        <begin position="1877"/>
        <end position="1957"/>
    </location>
</feature>
<feature type="region of interest" description="Disordered" evidence="6">
    <location>
        <begin position="814"/>
        <end position="840"/>
    </location>
</feature>
<dbReference type="CDD" id="cd00018">
    <property type="entry name" value="AP2"/>
    <property type="match status" value="4"/>
</dbReference>
<dbReference type="PANTHER" id="PTHR31677:SF243">
    <property type="entry name" value="AP2_ERF DOMAIN-CONTAINING PROTEIN"/>
    <property type="match status" value="1"/>
</dbReference>
<evidence type="ECO:0000256" key="1">
    <source>
        <dbReference type="ARBA" id="ARBA00004123"/>
    </source>
</evidence>
<feature type="compositionally biased region" description="Polar residues" evidence="6">
    <location>
        <begin position="521"/>
        <end position="532"/>
    </location>
</feature>
<dbReference type="GO" id="GO:0003700">
    <property type="term" value="F:DNA-binding transcription factor activity"/>
    <property type="evidence" value="ECO:0007669"/>
    <property type="project" value="InterPro"/>
</dbReference>
<feature type="region of interest" description="Disordered" evidence="6">
    <location>
        <begin position="711"/>
        <end position="744"/>
    </location>
</feature>
<keyword evidence="3" id="KW-0238">DNA-binding</keyword>
<evidence type="ECO:0000256" key="2">
    <source>
        <dbReference type="ARBA" id="ARBA00023015"/>
    </source>
</evidence>
<feature type="domain" description="AP2/ERF" evidence="7">
    <location>
        <begin position="969"/>
        <end position="1025"/>
    </location>
</feature>
<feature type="compositionally biased region" description="Basic and acidic residues" evidence="6">
    <location>
        <begin position="1817"/>
        <end position="1846"/>
    </location>
</feature>
<gene>
    <name evidence="9" type="primary">LOC112285068</name>
    <name evidence="8" type="ORF">PHYPA_010545</name>
</gene>
<name>A0A2K1KC67_PHYPA</name>
<organism evidence="8">
    <name type="scientific">Physcomitrium patens</name>
    <name type="common">Spreading-leaved earth moss</name>
    <name type="synonym">Physcomitrella patens</name>
    <dbReference type="NCBI Taxonomy" id="3218"/>
    <lineage>
        <taxon>Eukaryota</taxon>
        <taxon>Viridiplantae</taxon>
        <taxon>Streptophyta</taxon>
        <taxon>Embryophyta</taxon>
        <taxon>Bryophyta</taxon>
        <taxon>Bryophytina</taxon>
        <taxon>Bryopsida</taxon>
        <taxon>Funariidae</taxon>
        <taxon>Funariales</taxon>
        <taxon>Funariaceae</taxon>
        <taxon>Physcomitrium</taxon>
    </lineage>
</organism>
<protein>
    <recommendedName>
        <fullName evidence="7">AP2/ERF domain-containing protein</fullName>
    </recommendedName>
</protein>
<reference evidence="8 10" key="2">
    <citation type="journal article" date="2018" name="Plant J.">
        <title>The Physcomitrella patens chromosome-scale assembly reveals moss genome structure and evolution.</title>
        <authorList>
            <person name="Lang D."/>
            <person name="Ullrich K.K."/>
            <person name="Murat F."/>
            <person name="Fuchs J."/>
            <person name="Jenkins J."/>
            <person name="Haas F.B."/>
            <person name="Piednoel M."/>
            <person name="Gundlach H."/>
            <person name="Van Bel M."/>
            <person name="Meyberg R."/>
            <person name="Vives C."/>
            <person name="Morata J."/>
            <person name="Symeonidi A."/>
            <person name="Hiss M."/>
            <person name="Muchero W."/>
            <person name="Kamisugi Y."/>
            <person name="Saleh O."/>
            <person name="Blanc G."/>
            <person name="Decker E.L."/>
            <person name="van Gessel N."/>
            <person name="Grimwood J."/>
            <person name="Hayes R.D."/>
            <person name="Graham S.W."/>
            <person name="Gunter L.E."/>
            <person name="McDaniel S.F."/>
            <person name="Hoernstein S.N.W."/>
            <person name="Larsson A."/>
            <person name="Li F.W."/>
            <person name="Perroud P.F."/>
            <person name="Phillips J."/>
            <person name="Ranjan P."/>
            <person name="Rokshar D.S."/>
            <person name="Rothfels C.J."/>
            <person name="Schneider L."/>
            <person name="Shu S."/>
            <person name="Stevenson D.W."/>
            <person name="Thummler F."/>
            <person name="Tillich M."/>
            <person name="Villarreal Aguilar J.C."/>
            <person name="Widiez T."/>
            <person name="Wong G.K."/>
            <person name="Wymore A."/>
            <person name="Zhang Y."/>
            <person name="Zimmer A.D."/>
            <person name="Quatrano R.S."/>
            <person name="Mayer K.F.X."/>
            <person name="Goodstein D."/>
            <person name="Casacuberta J.M."/>
            <person name="Vandepoele K."/>
            <person name="Reski R."/>
            <person name="Cuming A.C."/>
            <person name="Tuskan G.A."/>
            <person name="Maumus F."/>
            <person name="Salse J."/>
            <person name="Schmutz J."/>
            <person name="Rensing S.A."/>
        </authorList>
    </citation>
    <scope>NUCLEOTIDE SEQUENCE [LARGE SCALE GENOMIC DNA]</scope>
    <source>
        <strain evidence="9 10">cv. Gransden 2004</strain>
    </source>
</reference>
<feature type="domain" description="AP2/ERF" evidence="7">
    <location>
        <begin position="640"/>
        <end position="696"/>
    </location>
</feature>
<feature type="region of interest" description="Disordered" evidence="6">
    <location>
        <begin position="876"/>
        <end position="921"/>
    </location>
</feature>
<keyword evidence="2" id="KW-0805">Transcription regulation</keyword>
<feature type="region of interest" description="Disordered" evidence="6">
    <location>
        <begin position="1792"/>
        <end position="1855"/>
    </location>
</feature>
<comment type="subcellular location">
    <subcellularLocation>
        <location evidence="1">Nucleus</location>
    </subcellularLocation>
</comment>
<feature type="compositionally biased region" description="Basic and acidic residues" evidence="6">
    <location>
        <begin position="1106"/>
        <end position="1118"/>
    </location>
</feature>
<dbReference type="SMART" id="SM00380">
    <property type="entry name" value="AP2"/>
    <property type="match status" value="4"/>
</dbReference>
<keyword evidence="5" id="KW-0539">Nucleus</keyword>
<feature type="compositionally biased region" description="Low complexity" evidence="6">
    <location>
        <begin position="1931"/>
        <end position="1942"/>
    </location>
</feature>
<dbReference type="InterPro" id="IPR001471">
    <property type="entry name" value="AP2/ERF_dom"/>
</dbReference>
<evidence type="ECO:0000256" key="5">
    <source>
        <dbReference type="ARBA" id="ARBA00023242"/>
    </source>
</evidence>
<dbReference type="Pfam" id="PF13891">
    <property type="entry name" value="zf-C3HC3H_KANSL2"/>
    <property type="match status" value="1"/>
</dbReference>
<feature type="compositionally biased region" description="Basic and acidic residues" evidence="6">
    <location>
        <begin position="1164"/>
        <end position="1188"/>
    </location>
</feature>
<feature type="domain" description="AP2/ERF" evidence="7">
    <location>
        <begin position="1599"/>
        <end position="1665"/>
    </location>
</feature>
<feature type="compositionally biased region" description="Basic and acidic residues" evidence="6">
    <location>
        <begin position="1981"/>
        <end position="1992"/>
    </location>
</feature>
<feature type="compositionally biased region" description="Basic and acidic residues" evidence="6">
    <location>
        <begin position="877"/>
        <end position="892"/>
    </location>
</feature>
<sequence>MDNIGMAAECEATEAEAPSEVHRSDTELKLVNFKVEPAESDLKIRNENEALAVSPSVSANPTVSNLLPARARTAVWRQKVHSGVGASVLVGQRILEFPSPAMATQIAPGQRVSHEGSRPESSSTLPVACRSLPPASDLMVFTPNLLTPAPGIRLPSPGLSPLPVSLSLYSQGLPSILATHRLIPAVPSNPTPAPGCPVPLTPTNSSRVPARSPESNGKDIKARSGHLCHSSTQSCSQYCLQGYKFCLWHILEDPSAPYKQCDFVEYPSRERCLFPVSLNSENTRFCQMHKQVKGFSINPVTLKNQQSMEHPPLGEFSVLVLAAAVAHQMEIVAPPKLWTSLVVNQLPVVVSSNTVPAKEELGTPFFQRSTSGKKTAALVQGDPKPVEPVPHTISKPASRRKQGGLHIKEDGKGFGSTSGPSTNVCLECNLDNANCRATGCGFEDATLGSNTQLKIGSSSTKVASELETFRAQLGDRLSSHGISLPYTMSSSGGKAGIDHGSGAGCRSSHRSGSPHDKLIRPNTTGQVFSNGGPTKRRAHGAPSVTCLVDIGPIELNKVGLMCSPQYLPGMLLGKRSYEQLNILPTIDFGGLDMATMGVRCGPREPRAIPGLAIKRKSKVQTPRDSSSLGRGQGRRVFFSRFVGVRKRPWGAYGAEIRTPEGKRLWLGTFTTEEAAARAYDDAARIFRGKSAVTNFVQGSEFDFGMSSPFALGSSSTSNEEENVSDGLGAKKRSASNLKKNDEESEVVPLGIAQSNPANADGIGMKNKMDSFGSFIETINLLGGFETNGKGSVKALVPTSEGSDRTPSVHLKLTGGLQKECSSRKTSDEATDQGGSVKKDKGFGRFSWSEKRLDEDTSGPDRLLLLSNFAISQEGMEMEEKLDSSKNQTKEHGAGAATLVSKTDSGGSDEESAGPSVAEPGLDMASSLRVKMEEDPGDRGKSAETSIFAELNEEEEQQLLEIGNGDPEFRLVGVRKSQSGRFEATIYDRSMRKKVYVGMYSSMLEAARARDQKALELGSMSTLNFPDMRALQASRNLKVNVEGNKKKPMAQDIAQSFKKIRLASHNKSVTDTSKVSKRKVPDSEENCEASEVKSSKCKPLKPSLESEECKPCDGSKTMESDCNDVAKAPNKKSGTAKAPRSSVSLGHEKLGSEASETAPRRVKRKSEEFQKSEMLTEKELLKTKKQKAEEAEEINTTVKRRRVPSAKGKANCGTSDKEPASVTKEVTKGNVTSKQEFGVVGQGNQPAQRAPRKSNMYRSFADSFVESDYARVYKTTSKRRAMLDKDGRKSDSPSTIPSAEKGPAPSPKQTLPIPPKSRRESKPQREEGEAKGKDGEERSGQGSKKPPLSKSKRVSVADEDEQPASRSRSAGKNSAKSSGKRRAQRNFMGVQATPSGRFKAKIYVPKTKKHIYIGIYDTPEEAAHAYDEVAYRKRGATAPLNFPEAFHAKIKAKQPIKKFLIQLTDAGDFEAMCYDPKVKDYHSVGVFSSVDAARRAGARESATMDCSNSDSSGKDDGDKDGDGELCSTKNDSVLDSKPMKGKRTKLGCAGNAGSPAAGNVEEGGSDEDDIFVEEQSQKESVRLMRSKKGSFARASSNKLIRRGNMTRRADFRGVYCNGHKFQSIYYNPATKKHTYLGTFLTAEEAARAHDQVAFGQFGGEAKLNLPEEIETLKRTVNVVGSNAVLINSTKANESEEDDDEDEGADSRSSSPVAGINEMQNAEAPVDILKAEVLEDEHEEPSLLFNQNPLSPCAKASEFVGDLSKSNSFKGNFLDIVLKDNNDEDLCNATADRVRDAKSSQKPNASGKSNSAECGLGTEDSKVRERGHRDKEETDELRLGADVEEKTGRRVSRRKKYRVSRVGTACSALEEVVRLSLEKSKVAEQQEEKDEWVGEHGFRGGQSGTSVEEDKKLRDSSSQKMQPRARGDTPPLSQSVGEGSSVSVPRKSKNEVEGESGPAMPLFDVLAGEFLKASVVLETAEADVSKGRLEKESKTSMSCKSVVDAMNE</sequence>
<feature type="region of interest" description="Disordered" evidence="6">
    <location>
        <begin position="1063"/>
        <end position="1388"/>
    </location>
</feature>
<evidence type="ECO:0000259" key="7">
    <source>
        <dbReference type="PROSITE" id="PS51032"/>
    </source>
</evidence>
<evidence type="ECO:0000256" key="6">
    <source>
        <dbReference type="SAM" id="MobiDB-lite"/>
    </source>
</evidence>
<feature type="region of interest" description="Disordered" evidence="6">
    <location>
        <begin position="1979"/>
        <end position="2006"/>
    </location>
</feature>
<dbReference type="SUPFAM" id="SSF54171">
    <property type="entry name" value="DNA-binding domain"/>
    <property type="match status" value="4"/>
</dbReference>
<evidence type="ECO:0000313" key="8">
    <source>
        <dbReference type="EMBL" id="PNR51359.1"/>
    </source>
</evidence>
<dbReference type="RefSeq" id="XP_073391303.1">
    <property type="nucleotide sequence ID" value="XM_073535202.1"/>
</dbReference>
<feature type="region of interest" description="Disordered" evidence="6">
    <location>
        <begin position="1687"/>
        <end position="1718"/>
    </location>
</feature>
<reference evidence="9" key="3">
    <citation type="submission" date="2020-12" db="UniProtKB">
        <authorList>
            <consortium name="EnsemblPlants"/>
        </authorList>
    </citation>
    <scope>IDENTIFICATION</scope>
</reference>
<dbReference type="EnsemblPlants" id="Pp3c7_18530V3.2">
    <property type="protein sequence ID" value="Pp3c7_18530V3.2"/>
    <property type="gene ID" value="Pp3c7_18530"/>
</dbReference>
<accession>A0A2K1KC67</accession>
<evidence type="ECO:0000313" key="9">
    <source>
        <dbReference type="EnsemblPlants" id="Pp3c7_18530V3.1"/>
    </source>
</evidence>
<feature type="compositionally biased region" description="Acidic residues" evidence="6">
    <location>
        <begin position="1693"/>
        <end position="1702"/>
    </location>
</feature>
<feature type="compositionally biased region" description="Basic and acidic residues" evidence="6">
    <location>
        <begin position="1316"/>
        <end position="1338"/>
    </location>
</feature>
<dbReference type="Gramene" id="Pp3c7_18530V3.2">
    <property type="protein sequence ID" value="Pp3c7_18530V3.2"/>
    <property type="gene ID" value="Pp3c7_18530"/>
</dbReference>
<dbReference type="PROSITE" id="PS51032">
    <property type="entry name" value="AP2_ERF"/>
    <property type="match status" value="4"/>
</dbReference>
<dbReference type="PaxDb" id="3218-PP1S2_576V6.1"/>
<dbReference type="EnsemblPlants" id="Pp3c7_18530V3.1">
    <property type="protein sequence ID" value="Pp3c7_18530V3.1"/>
    <property type="gene ID" value="Pp3c7_18530"/>
</dbReference>
<feature type="compositionally biased region" description="Basic and acidic residues" evidence="6">
    <location>
        <begin position="1906"/>
        <end position="1915"/>
    </location>
</feature>
<dbReference type="Proteomes" id="UP000006727">
    <property type="component" value="Chromosome 7"/>
</dbReference>
<dbReference type="PRINTS" id="PR00367">
    <property type="entry name" value="ETHRSPELEMNT"/>
</dbReference>
<dbReference type="Gene3D" id="3.30.730.10">
    <property type="entry name" value="AP2/ERF domain"/>
    <property type="match status" value="4"/>
</dbReference>
<evidence type="ECO:0000256" key="3">
    <source>
        <dbReference type="ARBA" id="ARBA00023125"/>
    </source>
</evidence>
<evidence type="ECO:0000256" key="4">
    <source>
        <dbReference type="ARBA" id="ARBA00023163"/>
    </source>
</evidence>
<feature type="compositionally biased region" description="Basic and acidic residues" evidence="6">
    <location>
        <begin position="1511"/>
        <end position="1521"/>
    </location>
</feature>
<dbReference type="EMBL" id="ABEU02000007">
    <property type="protein sequence ID" value="PNR51359.1"/>
    <property type="molecule type" value="Genomic_DNA"/>
</dbReference>
<proteinExistence type="predicted"/>
<dbReference type="GO" id="GO:0003677">
    <property type="term" value="F:DNA binding"/>
    <property type="evidence" value="ECO:0007669"/>
    <property type="project" value="UniProtKB-KW"/>
</dbReference>
<feature type="compositionally biased region" description="Basic and acidic residues" evidence="6">
    <location>
        <begin position="1280"/>
        <end position="1290"/>
    </location>
</feature>
<keyword evidence="10" id="KW-1185">Reference proteome</keyword>
<evidence type="ECO:0000313" key="10">
    <source>
        <dbReference type="Proteomes" id="UP000006727"/>
    </source>
</evidence>
<feature type="region of interest" description="Disordered" evidence="6">
    <location>
        <begin position="379"/>
        <end position="418"/>
    </location>
</feature>
<feature type="compositionally biased region" description="Polar residues" evidence="6">
    <location>
        <begin position="1798"/>
        <end position="1810"/>
    </location>
</feature>
<dbReference type="InterPro" id="IPR036955">
    <property type="entry name" value="AP2/ERF_dom_sf"/>
</dbReference>